<name>A0A5E6ZZM1_PSEFL</name>
<accession>A0A5E6ZZM1</accession>
<dbReference type="InterPro" id="IPR036388">
    <property type="entry name" value="WH-like_DNA-bd_sf"/>
</dbReference>
<reference evidence="1 2" key="1">
    <citation type="submission" date="2019-09" db="EMBL/GenBank/DDBJ databases">
        <authorList>
            <person name="Chandra G."/>
            <person name="Truman W A."/>
        </authorList>
    </citation>
    <scope>NUCLEOTIDE SEQUENCE [LARGE SCALE GENOMIC DNA]</scope>
    <source>
        <strain evidence="1">PS685</strain>
    </source>
</reference>
<organism evidence="1 2">
    <name type="scientific">Pseudomonas fluorescens</name>
    <dbReference type="NCBI Taxonomy" id="294"/>
    <lineage>
        <taxon>Bacteria</taxon>
        <taxon>Pseudomonadati</taxon>
        <taxon>Pseudomonadota</taxon>
        <taxon>Gammaproteobacteria</taxon>
        <taxon>Pseudomonadales</taxon>
        <taxon>Pseudomonadaceae</taxon>
        <taxon>Pseudomonas</taxon>
    </lineage>
</organism>
<evidence type="ECO:0000313" key="1">
    <source>
        <dbReference type="EMBL" id="VVN72028.1"/>
    </source>
</evidence>
<dbReference type="InterPro" id="IPR036390">
    <property type="entry name" value="WH_DNA-bd_sf"/>
</dbReference>
<evidence type="ECO:0008006" key="3">
    <source>
        <dbReference type="Google" id="ProtNLM"/>
    </source>
</evidence>
<dbReference type="AlphaFoldDB" id="A0A5E6ZZM1"/>
<gene>
    <name evidence="1" type="ORF">PS685_05090</name>
</gene>
<dbReference type="Proteomes" id="UP000326437">
    <property type="component" value="Unassembled WGS sequence"/>
</dbReference>
<sequence precursor="true">MLTAEGQKLADRLPHIGADAMNELAGAITPEELNTLEQILKKILLAAGDPITVMRLGEK</sequence>
<dbReference type="EMBL" id="CABVHO010000213">
    <property type="protein sequence ID" value="VVN72028.1"/>
    <property type="molecule type" value="Genomic_DNA"/>
</dbReference>
<proteinExistence type="predicted"/>
<dbReference type="Gene3D" id="1.10.10.10">
    <property type="entry name" value="Winged helix-like DNA-binding domain superfamily/Winged helix DNA-binding domain"/>
    <property type="match status" value="1"/>
</dbReference>
<protein>
    <recommendedName>
        <fullName evidence="3">HTH marR-type domain-containing protein</fullName>
    </recommendedName>
</protein>
<dbReference type="SUPFAM" id="SSF46785">
    <property type="entry name" value="Winged helix' DNA-binding domain"/>
    <property type="match status" value="1"/>
</dbReference>
<evidence type="ECO:0000313" key="2">
    <source>
        <dbReference type="Proteomes" id="UP000326437"/>
    </source>
</evidence>